<dbReference type="InterPro" id="IPR006045">
    <property type="entry name" value="Cupin_1"/>
</dbReference>
<dbReference type="PRINTS" id="PR00325">
    <property type="entry name" value="GERMIN"/>
</dbReference>
<keyword evidence="5 7" id="KW-0479">Metal-binding</keyword>
<dbReference type="InterPro" id="IPR011051">
    <property type="entry name" value="RmlC_Cupin_sf"/>
</dbReference>
<sequence length="67" mass="7579">MSYVLLMYPLGTMNPMHTHPRSTELLLVLDGALSISFVDTAGKLYTQDQAASEMFVFPKGMVHWQFN</sequence>
<dbReference type="EMBL" id="LWDX02058872">
    <property type="protein sequence ID" value="OEL17751.1"/>
    <property type="molecule type" value="Genomic_DNA"/>
</dbReference>
<comment type="subcellular location">
    <subcellularLocation>
        <location evidence="1 9">Secreted</location>
        <location evidence="1 9">Extracellular space</location>
        <location evidence="1 9">Apoplast</location>
    </subcellularLocation>
</comment>
<name>A0A1E5UY02_9POAL</name>
<evidence type="ECO:0000313" key="12">
    <source>
        <dbReference type="Proteomes" id="UP000095767"/>
    </source>
</evidence>
<dbReference type="Gene3D" id="2.60.120.10">
    <property type="entry name" value="Jelly Rolls"/>
    <property type="match status" value="1"/>
</dbReference>
<dbReference type="SUPFAM" id="SSF51182">
    <property type="entry name" value="RmlC-like cupins"/>
    <property type="match status" value="1"/>
</dbReference>
<dbReference type="STRING" id="888268.A0A1E5UY02"/>
<dbReference type="AlphaFoldDB" id="A0A1E5UY02"/>
<comment type="similarity">
    <text evidence="2 9">Belongs to the germin family.</text>
</comment>
<dbReference type="OrthoDB" id="1546383at2759"/>
<dbReference type="InterPro" id="IPR014710">
    <property type="entry name" value="RmlC-like_jellyroll"/>
</dbReference>
<feature type="binding site" evidence="7">
    <location>
        <position position="14"/>
    </location>
    <ligand>
        <name>oxalate</name>
        <dbReference type="ChEBI" id="CHEBI:30623"/>
    </ligand>
</feature>
<evidence type="ECO:0000256" key="1">
    <source>
        <dbReference type="ARBA" id="ARBA00004271"/>
    </source>
</evidence>
<dbReference type="GO" id="GO:0030145">
    <property type="term" value="F:manganese ion binding"/>
    <property type="evidence" value="ECO:0007669"/>
    <property type="project" value="UniProtKB-UniRule"/>
</dbReference>
<evidence type="ECO:0000259" key="10">
    <source>
        <dbReference type="Pfam" id="PF00190"/>
    </source>
</evidence>
<comment type="caution">
    <text evidence="11">The sequence shown here is derived from an EMBL/GenBank/DDBJ whole genome shotgun (WGS) entry which is preliminary data.</text>
</comment>
<evidence type="ECO:0000256" key="7">
    <source>
        <dbReference type="PIRSR" id="PIRSR601929-1"/>
    </source>
</evidence>
<organism evidence="11 12">
    <name type="scientific">Dichanthelium oligosanthes</name>
    <dbReference type="NCBI Taxonomy" id="888268"/>
    <lineage>
        <taxon>Eukaryota</taxon>
        <taxon>Viridiplantae</taxon>
        <taxon>Streptophyta</taxon>
        <taxon>Embryophyta</taxon>
        <taxon>Tracheophyta</taxon>
        <taxon>Spermatophyta</taxon>
        <taxon>Magnoliopsida</taxon>
        <taxon>Liliopsida</taxon>
        <taxon>Poales</taxon>
        <taxon>Poaceae</taxon>
        <taxon>PACMAD clade</taxon>
        <taxon>Panicoideae</taxon>
        <taxon>Panicodae</taxon>
        <taxon>Paniceae</taxon>
        <taxon>Dichantheliinae</taxon>
        <taxon>Dichanthelium</taxon>
    </lineage>
</organism>
<feature type="binding site" evidence="8">
    <location>
        <position position="24"/>
    </location>
    <ligand>
        <name>Mn(2+)</name>
        <dbReference type="ChEBI" id="CHEBI:29035"/>
    </ligand>
</feature>
<protein>
    <recommendedName>
        <fullName evidence="9">Germin-like protein</fullName>
    </recommendedName>
</protein>
<dbReference type="PANTHER" id="PTHR31238">
    <property type="entry name" value="GERMIN-LIKE PROTEIN SUBFAMILY 3 MEMBER 3"/>
    <property type="match status" value="1"/>
</dbReference>
<dbReference type="GO" id="GO:0048046">
    <property type="term" value="C:apoplast"/>
    <property type="evidence" value="ECO:0007669"/>
    <property type="project" value="UniProtKB-SubCell"/>
</dbReference>
<evidence type="ECO:0000256" key="2">
    <source>
        <dbReference type="ARBA" id="ARBA00007456"/>
    </source>
</evidence>
<feature type="binding site" evidence="7">
    <location>
        <position position="19"/>
    </location>
    <ligand>
        <name>oxalate</name>
        <dbReference type="ChEBI" id="CHEBI:30623"/>
    </ligand>
</feature>
<evidence type="ECO:0000256" key="3">
    <source>
        <dbReference type="ARBA" id="ARBA00022523"/>
    </source>
</evidence>
<evidence type="ECO:0000256" key="6">
    <source>
        <dbReference type="ARBA" id="ARBA00023211"/>
    </source>
</evidence>
<evidence type="ECO:0000256" key="5">
    <source>
        <dbReference type="ARBA" id="ARBA00022723"/>
    </source>
</evidence>
<feature type="domain" description="Cupin type-1" evidence="10">
    <location>
        <begin position="6"/>
        <end position="67"/>
    </location>
</feature>
<dbReference type="InterPro" id="IPR001929">
    <property type="entry name" value="Germin"/>
</dbReference>
<gene>
    <name evidence="11" type="ORF">BAE44_0021231</name>
</gene>
<dbReference type="Proteomes" id="UP000095767">
    <property type="component" value="Unassembled WGS sequence"/>
</dbReference>
<evidence type="ECO:0000256" key="8">
    <source>
        <dbReference type="PIRSR" id="PIRSR601929-2"/>
    </source>
</evidence>
<keyword evidence="3 9" id="KW-0052">Apoplast</keyword>
<feature type="binding site" evidence="8">
    <location>
        <position position="19"/>
    </location>
    <ligand>
        <name>Mn(2+)</name>
        <dbReference type="ChEBI" id="CHEBI:29035"/>
    </ligand>
</feature>
<feature type="binding site" evidence="8">
    <location>
        <position position="63"/>
    </location>
    <ligand>
        <name>Mn(2+)</name>
        <dbReference type="ChEBI" id="CHEBI:29035"/>
    </ligand>
</feature>
<evidence type="ECO:0000313" key="11">
    <source>
        <dbReference type="EMBL" id="OEL17751.1"/>
    </source>
</evidence>
<keyword evidence="12" id="KW-1185">Reference proteome</keyword>
<reference evidence="11 12" key="1">
    <citation type="submission" date="2016-09" db="EMBL/GenBank/DDBJ databases">
        <title>The draft genome of Dichanthelium oligosanthes: A C3 panicoid grass species.</title>
        <authorList>
            <person name="Studer A.J."/>
            <person name="Schnable J.C."/>
            <person name="Brutnell T.P."/>
        </authorList>
    </citation>
    <scope>NUCLEOTIDE SEQUENCE [LARGE SCALE GENOMIC DNA]</scope>
    <source>
        <strain evidence="12">cv. Kellogg 1175</strain>
        <tissue evidence="11">Leaf</tissue>
    </source>
</reference>
<evidence type="ECO:0000256" key="4">
    <source>
        <dbReference type="ARBA" id="ARBA00022525"/>
    </source>
</evidence>
<proteinExistence type="inferred from homology"/>
<accession>A0A1E5UY02</accession>
<keyword evidence="4 9" id="KW-0964">Secreted</keyword>
<evidence type="ECO:0000256" key="9">
    <source>
        <dbReference type="RuleBase" id="RU366015"/>
    </source>
</evidence>
<feature type="binding site" evidence="8">
    <location>
        <position position="17"/>
    </location>
    <ligand>
        <name>Mn(2+)</name>
        <dbReference type="ChEBI" id="CHEBI:29035"/>
    </ligand>
</feature>
<keyword evidence="6 7" id="KW-0464">Manganese</keyword>
<dbReference type="Pfam" id="PF00190">
    <property type="entry name" value="Cupin_1"/>
    <property type="match status" value="1"/>
</dbReference>
<feature type="binding site" evidence="7">
    <location>
        <position position="24"/>
    </location>
    <ligand>
        <name>oxalate</name>
        <dbReference type="ChEBI" id="CHEBI:30623"/>
    </ligand>
</feature>